<sequence>MSLLRTYPKPERPNDPTHLEMAIYNYELKAKAHHDQRLKETSSDKEQQAKMQRDFDHLQKEKQRLLSIAIARESLEGYRTYTEKANIEQLEYEEHHPTEKLARLLTSQGEFKPTINHEAHHIVPGKGRYQQARLTLYMWGIGINDPMNGVWLLNYKKNKPDDWATAKSVPHRNLHRYNYETWIGERFAIASSRKAVEARLRQVKDKIKNNAMPVEVMSAKDANWSGTE</sequence>
<dbReference type="OrthoDB" id="6192562at2"/>
<reference evidence="1 2" key="1">
    <citation type="submission" date="2016-06" db="EMBL/GenBank/DDBJ databases">
        <authorList>
            <person name="Kjaerup R.B."/>
            <person name="Dalgaard T.S."/>
            <person name="Juul-Madsen H.R."/>
        </authorList>
    </citation>
    <scope>NUCLEOTIDE SEQUENCE [LARGE SCALE GENOMIC DNA]</scope>
    <source>
        <strain evidence="1 2">CECT 8886</strain>
    </source>
</reference>
<dbReference type="InterPro" id="IPR032871">
    <property type="entry name" value="AHH_dom_containing"/>
</dbReference>
<proteinExistence type="predicted"/>
<dbReference type="Proteomes" id="UP000092544">
    <property type="component" value="Unassembled WGS sequence"/>
</dbReference>
<gene>
    <name evidence="1" type="ORF">MSP8886_00266</name>
</gene>
<keyword evidence="2" id="KW-1185">Reference proteome</keyword>
<protein>
    <submittedName>
        <fullName evidence="1">Uncharacterized protein</fullName>
    </submittedName>
</protein>
<dbReference type="STRING" id="1792290.MSP8886_00266"/>
<organism evidence="1 2">
    <name type="scientific">Marinomonas spartinae</name>
    <dbReference type="NCBI Taxonomy" id="1792290"/>
    <lineage>
        <taxon>Bacteria</taxon>
        <taxon>Pseudomonadati</taxon>
        <taxon>Pseudomonadota</taxon>
        <taxon>Gammaproteobacteria</taxon>
        <taxon>Oceanospirillales</taxon>
        <taxon>Oceanospirillaceae</taxon>
        <taxon>Marinomonas</taxon>
    </lineage>
</organism>
<evidence type="ECO:0000313" key="2">
    <source>
        <dbReference type="Proteomes" id="UP000092544"/>
    </source>
</evidence>
<evidence type="ECO:0000313" key="1">
    <source>
        <dbReference type="EMBL" id="SBS25392.1"/>
    </source>
</evidence>
<dbReference type="AlphaFoldDB" id="A0A1A8T195"/>
<dbReference type="RefSeq" id="WP_067011931.1">
    <property type="nucleotide sequence ID" value="NZ_FLOB01000001.1"/>
</dbReference>
<name>A0A1A8T195_9GAMM</name>
<dbReference type="EMBL" id="FLOB01000001">
    <property type="protein sequence ID" value="SBS25392.1"/>
    <property type="molecule type" value="Genomic_DNA"/>
</dbReference>
<accession>A0A1A8T195</accession>
<dbReference type="Pfam" id="PF14412">
    <property type="entry name" value="AHH"/>
    <property type="match status" value="1"/>
</dbReference>